<dbReference type="GO" id="GO:0000977">
    <property type="term" value="F:RNA polymerase II transcription regulatory region sequence-specific DNA binding"/>
    <property type="evidence" value="ECO:0007669"/>
    <property type="project" value="TreeGrafter"/>
</dbReference>
<dbReference type="CDD" id="cd11659">
    <property type="entry name" value="SANT_CDC5_II"/>
    <property type="match status" value="1"/>
</dbReference>
<dbReference type="PROSITE" id="PS50090">
    <property type="entry name" value="MYB_LIKE"/>
    <property type="match status" value="2"/>
</dbReference>
<keyword evidence="8" id="KW-0508">mRNA splicing</keyword>
<name>A0A2B4SRR1_STYPI</name>
<evidence type="ECO:0000256" key="2">
    <source>
        <dbReference type="ARBA" id="ARBA00022664"/>
    </source>
</evidence>
<evidence type="ECO:0000256" key="7">
    <source>
        <dbReference type="ARBA" id="ARBA00023125"/>
    </source>
</evidence>
<evidence type="ECO:0000256" key="4">
    <source>
        <dbReference type="ARBA" id="ARBA00022737"/>
    </source>
</evidence>
<evidence type="ECO:0000256" key="11">
    <source>
        <dbReference type="ARBA" id="ARBA00023306"/>
    </source>
</evidence>
<dbReference type="InterPro" id="IPR047242">
    <property type="entry name" value="CDC5L/Cef1"/>
</dbReference>
<dbReference type="GO" id="GO:0005681">
    <property type="term" value="C:spliceosomal complex"/>
    <property type="evidence" value="ECO:0007669"/>
    <property type="project" value="UniProtKB-KW"/>
</dbReference>
<evidence type="ECO:0000256" key="12">
    <source>
        <dbReference type="SAM" id="MobiDB-lite"/>
    </source>
</evidence>
<dbReference type="InterPro" id="IPR017930">
    <property type="entry name" value="Myb_dom"/>
</dbReference>
<keyword evidence="2" id="KW-0507">mRNA processing</keyword>
<evidence type="ECO:0000259" key="14">
    <source>
        <dbReference type="PROSITE" id="PS51294"/>
    </source>
</evidence>
<gene>
    <name evidence="15" type="primary">cdc5l</name>
    <name evidence="15" type="ORF">AWC38_SpisGene4008</name>
</gene>
<dbReference type="OrthoDB" id="1410009at2759"/>
<dbReference type="FunFam" id="1.10.10.60:FF:000091">
    <property type="entry name" value="CDC5 cell division cycle 5-like"/>
    <property type="match status" value="1"/>
</dbReference>
<evidence type="ECO:0000256" key="6">
    <source>
        <dbReference type="ARBA" id="ARBA00023054"/>
    </source>
</evidence>
<dbReference type="GO" id="GO:0051301">
    <property type="term" value="P:cell division"/>
    <property type="evidence" value="ECO:0007669"/>
    <property type="project" value="UniProtKB-KW"/>
</dbReference>
<dbReference type="InterPro" id="IPR021786">
    <property type="entry name" value="Cdc5p/Cef1_C"/>
</dbReference>
<dbReference type="GO" id="GO:0000398">
    <property type="term" value="P:mRNA splicing, via spliceosome"/>
    <property type="evidence" value="ECO:0007669"/>
    <property type="project" value="InterPro"/>
</dbReference>
<dbReference type="FunFam" id="1.10.10.60:FF:000021">
    <property type="entry name" value="CDC5 cell division cycle 5-like"/>
    <property type="match status" value="1"/>
</dbReference>
<keyword evidence="6" id="KW-0175">Coiled coil</keyword>
<keyword evidence="16" id="KW-1185">Reference proteome</keyword>
<comment type="similarity">
    <text evidence="1">Belongs to the CEF1 family.</text>
</comment>
<evidence type="ECO:0000313" key="16">
    <source>
        <dbReference type="Proteomes" id="UP000225706"/>
    </source>
</evidence>
<comment type="caution">
    <text evidence="15">The sequence shown here is derived from an EMBL/GenBank/DDBJ whole genome shotgun (WGS) entry which is preliminary data.</text>
</comment>
<dbReference type="STRING" id="50429.A0A2B4SRR1"/>
<feature type="domain" description="Myb-like" evidence="13">
    <location>
        <begin position="55"/>
        <end position="104"/>
    </location>
</feature>
<reference evidence="16" key="1">
    <citation type="journal article" date="2017" name="bioRxiv">
        <title>Comparative analysis of the genomes of Stylophora pistillata and Acropora digitifera provides evidence for extensive differences between species of corals.</title>
        <authorList>
            <person name="Voolstra C.R."/>
            <person name="Li Y."/>
            <person name="Liew Y.J."/>
            <person name="Baumgarten S."/>
            <person name="Zoccola D."/>
            <person name="Flot J.-F."/>
            <person name="Tambutte S."/>
            <person name="Allemand D."/>
            <person name="Aranda M."/>
        </authorList>
    </citation>
    <scope>NUCLEOTIDE SEQUENCE [LARGE SCALE GENOMIC DNA]</scope>
</reference>
<evidence type="ECO:0000313" key="15">
    <source>
        <dbReference type="EMBL" id="PFX31177.1"/>
    </source>
</evidence>
<feature type="region of interest" description="Disordered" evidence="12">
    <location>
        <begin position="171"/>
        <end position="200"/>
    </location>
</feature>
<keyword evidence="5" id="KW-0227">DNA damage</keyword>
<dbReference type="CDD" id="cd00167">
    <property type="entry name" value="SANT"/>
    <property type="match status" value="1"/>
</dbReference>
<feature type="compositionally biased region" description="Basic and acidic residues" evidence="12">
    <location>
        <begin position="171"/>
        <end position="199"/>
    </location>
</feature>
<evidence type="ECO:0000256" key="10">
    <source>
        <dbReference type="ARBA" id="ARBA00023242"/>
    </source>
</evidence>
<keyword evidence="15" id="KW-0132">Cell division</keyword>
<feature type="domain" description="HTH myb-type" evidence="14">
    <location>
        <begin position="59"/>
        <end position="108"/>
    </location>
</feature>
<dbReference type="PANTHER" id="PTHR45885">
    <property type="entry name" value="CELL DIVISION CYCLE 5-LIKE PROTEIN"/>
    <property type="match status" value="1"/>
</dbReference>
<dbReference type="Pfam" id="PF11831">
    <property type="entry name" value="Myb_Cef"/>
    <property type="match status" value="1"/>
</dbReference>
<dbReference type="PANTHER" id="PTHR45885:SF1">
    <property type="entry name" value="CELL DIVISION CYCLE 5-LIKE PROTEIN"/>
    <property type="match status" value="1"/>
</dbReference>
<evidence type="ECO:0000256" key="5">
    <source>
        <dbReference type="ARBA" id="ARBA00022763"/>
    </source>
</evidence>
<sequence>MPRIIIKGGVWRNTEDEILKAAVMKYGKNQWSRIASLLHRKSAKQCKARWYEWLDPSIKKTEWSREEDEKLLHLAKLMPTQWRTIAPLIGRTASQCLERYEFLLDQAQAKEGEKDEGDDPRKLRPGEIDPNPETKPARPDPIDMDEDGFYDTAEEELPDYQPDFKKLRQDHLDGKMRDDVEQQERKKDKERMKKRKETDLPGAVMQINKLNDPDSVKKRSKLVLPKPQISDTELEEIVKMGQASETARLSVEDNNMASNALLSEYSVTPAAAHALRTPRTPAEQDTILQEAQNILALSNVDTPLKGGMNTPLTQSDFEGVTPKHQAIQTPNMMLATPYRTPQGESGGVTPRSMAGTPHRGSSATPGRASEELKAQLRAGLASLPAPSNDFEIVLPETAEGEDEEATDNGFVEDAADVDARKMAMKAAEELRELKRRSQAVQRDMPRPSNVNATVLRPANVEPPLTGLQQAEELIKREMVTMIRHDIVSHPTALQIENLTHKKSKNSAQAVIAANQAALQNEPLESFSEKEIGNAKELLAKEMEFVKSKMAHGDLPIESYTKVWEECYAQARGDGKKRVNETKNGRGETDKRTPPARVLFLPTQQRYTRAALASKKDRLESLEKRLEMNRTHMTEDAKRAAKIEKKLKVLLGGYQTRAVGLTKQINDLYEQVEQAHMEKETFSSLRDYELRAIPKRVEALRDDVRRQTDRENQLQSRYSNLLYERGATYSQMQHR</sequence>
<feature type="compositionally biased region" description="Basic and acidic residues" evidence="12">
    <location>
        <begin position="109"/>
        <end position="127"/>
    </location>
</feature>
<dbReference type="PROSITE" id="PS51294">
    <property type="entry name" value="HTH_MYB"/>
    <property type="match status" value="2"/>
</dbReference>
<feature type="region of interest" description="Disordered" evidence="12">
    <location>
        <begin position="341"/>
        <end position="366"/>
    </location>
</feature>
<dbReference type="Proteomes" id="UP000225706">
    <property type="component" value="Unassembled WGS sequence"/>
</dbReference>
<proteinExistence type="inferred from homology"/>
<dbReference type="AlphaFoldDB" id="A0A2B4SRR1"/>
<dbReference type="InterPro" id="IPR009057">
    <property type="entry name" value="Homeodomain-like_sf"/>
</dbReference>
<keyword evidence="3" id="KW-0747">Spliceosome</keyword>
<dbReference type="GO" id="GO:0000981">
    <property type="term" value="F:DNA-binding transcription factor activity, RNA polymerase II-specific"/>
    <property type="evidence" value="ECO:0007669"/>
    <property type="project" value="TreeGrafter"/>
</dbReference>
<feature type="domain" description="Myb-like" evidence="13">
    <location>
        <begin position="3"/>
        <end position="54"/>
    </location>
</feature>
<accession>A0A2B4SRR1</accession>
<evidence type="ECO:0000256" key="1">
    <source>
        <dbReference type="ARBA" id="ARBA00010506"/>
    </source>
</evidence>
<dbReference type="InterPro" id="IPR001005">
    <property type="entry name" value="SANT/Myb"/>
</dbReference>
<dbReference type="Pfam" id="PF13921">
    <property type="entry name" value="Myb_DNA-bind_6"/>
    <property type="match status" value="1"/>
</dbReference>
<evidence type="ECO:0000256" key="9">
    <source>
        <dbReference type="ARBA" id="ARBA00023204"/>
    </source>
</evidence>
<feature type="region of interest" description="Disordered" evidence="12">
    <location>
        <begin position="109"/>
        <end position="148"/>
    </location>
</feature>
<dbReference type="EMBL" id="LSMT01000039">
    <property type="protein sequence ID" value="PFX31177.1"/>
    <property type="molecule type" value="Genomic_DNA"/>
</dbReference>
<keyword evidence="4" id="KW-0677">Repeat</keyword>
<dbReference type="SMART" id="SM00717">
    <property type="entry name" value="SANT"/>
    <property type="match status" value="2"/>
</dbReference>
<dbReference type="GO" id="GO:0006281">
    <property type="term" value="P:DNA repair"/>
    <property type="evidence" value="ECO:0007669"/>
    <property type="project" value="UniProtKB-KW"/>
</dbReference>
<keyword evidence="11" id="KW-0131">Cell cycle</keyword>
<keyword evidence="7" id="KW-0238">DNA-binding</keyword>
<protein>
    <submittedName>
        <fullName evidence="15">Cell division cycle 5-related protein</fullName>
    </submittedName>
</protein>
<organism evidence="15 16">
    <name type="scientific">Stylophora pistillata</name>
    <name type="common">Smooth cauliflower coral</name>
    <dbReference type="NCBI Taxonomy" id="50429"/>
    <lineage>
        <taxon>Eukaryota</taxon>
        <taxon>Metazoa</taxon>
        <taxon>Cnidaria</taxon>
        <taxon>Anthozoa</taxon>
        <taxon>Hexacorallia</taxon>
        <taxon>Scleractinia</taxon>
        <taxon>Astrocoeniina</taxon>
        <taxon>Pocilloporidae</taxon>
        <taxon>Stylophora</taxon>
    </lineage>
</organism>
<dbReference type="GO" id="GO:0000974">
    <property type="term" value="C:Prp19 complex"/>
    <property type="evidence" value="ECO:0007669"/>
    <property type="project" value="InterPro"/>
</dbReference>
<dbReference type="InterPro" id="IPR047240">
    <property type="entry name" value="SANT_CDC5L_II"/>
</dbReference>
<evidence type="ECO:0000256" key="3">
    <source>
        <dbReference type="ARBA" id="ARBA00022728"/>
    </source>
</evidence>
<evidence type="ECO:0000259" key="13">
    <source>
        <dbReference type="PROSITE" id="PS50090"/>
    </source>
</evidence>
<dbReference type="SUPFAM" id="SSF46689">
    <property type="entry name" value="Homeodomain-like"/>
    <property type="match status" value="1"/>
</dbReference>
<evidence type="ECO:0000256" key="8">
    <source>
        <dbReference type="ARBA" id="ARBA00023187"/>
    </source>
</evidence>
<keyword evidence="9" id="KW-0234">DNA repair</keyword>
<dbReference type="Gene3D" id="1.10.10.60">
    <property type="entry name" value="Homeodomain-like"/>
    <property type="match status" value="2"/>
</dbReference>
<feature type="domain" description="HTH myb-type" evidence="14">
    <location>
        <begin position="1"/>
        <end position="58"/>
    </location>
</feature>
<keyword evidence="10" id="KW-0539">Nucleus</keyword>